<evidence type="ECO:0000256" key="6">
    <source>
        <dbReference type="ARBA" id="ARBA00022833"/>
    </source>
</evidence>
<evidence type="ECO:0000256" key="1">
    <source>
        <dbReference type="ARBA" id="ARBA00004496"/>
    </source>
</evidence>
<evidence type="ECO:0000256" key="4">
    <source>
        <dbReference type="ARBA" id="ARBA00022491"/>
    </source>
</evidence>
<dbReference type="GO" id="GO:0003700">
    <property type="term" value="F:DNA-binding transcription factor activity"/>
    <property type="evidence" value="ECO:0007669"/>
    <property type="project" value="InterPro"/>
</dbReference>
<dbReference type="AlphaFoldDB" id="A0A6J6Q5J7"/>
<comment type="similarity">
    <text evidence="2">Belongs to the Fur family.</text>
</comment>
<protein>
    <submittedName>
        <fullName evidence="11">Unannotated protein</fullName>
    </submittedName>
</protein>
<proteinExistence type="inferred from homology"/>
<dbReference type="GO" id="GO:0008270">
    <property type="term" value="F:zinc ion binding"/>
    <property type="evidence" value="ECO:0007669"/>
    <property type="project" value="TreeGrafter"/>
</dbReference>
<organism evidence="11">
    <name type="scientific">freshwater metagenome</name>
    <dbReference type="NCBI Taxonomy" id="449393"/>
    <lineage>
        <taxon>unclassified sequences</taxon>
        <taxon>metagenomes</taxon>
        <taxon>ecological metagenomes</taxon>
    </lineage>
</organism>
<dbReference type="InterPro" id="IPR043135">
    <property type="entry name" value="Fur_C"/>
</dbReference>
<evidence type="ECO:0000256" key="9">
    <source>
        <dbReference type="ARBA" id="ARBA00023125"/>
    </source>
</evidence>
<evidence type="ECO:0000256" key="8">
    <source>
        <dbReference type="ARBA" id="ARBA00023015"/>
    </source>
</evidence>
<dbReference type="Pfam" id="PF01475">
    <property type="entry name" value="FUR"/>
    <property type="match status" value="1"/>
</dbReference>
<dbReference type="GO" id="GO:1900376">
    <property type="term" value="P:regulation of secondary metabolite biosynthetic process"/>
    <property type="evidence" value="ECO:0007669"/>
    <property type="project" value="TreeGrafter"/>
</dbReference>
<keyword evidence="10" id="KW-0804">Transcription</keyword>
<dbReference type="InterPro" id="IPR002481">
    <property type="entry name" value="FUR"/>
</dbReference>
<dbReference type="SUPFAM" id="SSF46785">
    <property type="entry name" value="Winged helix' DNA-binding domain"/>
    <property type="match status" value="1"/>
</dbReference>
<comment type="subcellular location">
    <subcellularLocation>
        <location evidence="1">Cytoplasm</location>
    </subcellularLocation>
</comment>
<keyword evidence="6" id="KW-0862">Zinc</keyword>
<dbReference type="Gene3D" id="1.10.10.10">
    <property type="entry name" value="Winged helix-like DNA-binding domain superfamily/Winged helix DNA-binding domain"/>
    <property type="match status" value="1"/>
</dbReference>
<evidence type="ECO:0000256" key="10">
    <source>
        <dbReference type="ARBA" id="ARBA00023163"/>
    </source>
</evidence>
<keyword evidence="3" id="KW-0963">Cytoplasm</keyword>
<keyword evidence="8" id="KW-0805">Transcription regulation</keyword>
<dbReference type="PANTHER" id="PTHR33202">
    <property type="entry name" value="ZINC UPTAKE REGULATION PROTEIN"/>
    <property type="match status" value="1"/>
</dbReference>
<evidence type="ECO:0000313" key="11">
    <source>
        <dbReference type="EMBL" id="CAB4707081.1"/>
    </source>
</evidence>
<evidence type="ECO:0000256" key="7">
    <source>
        <dbReference type="ARBA" id="ARBA00023004"/>
    </source>
</evidence>
<evidence type="ECO:0000256" key="5">
    <source>
        <dbReference type="ARBA" id="ARBA00022723"/>
    </source>
</evidence>
<keyword evidence="9" id="KW-0238">DNA-binding</keyword>
<evidence type="ECO:0000313" key="12">
    <source>
        <dbReference type="EMBL" id="CAB5041326.1"/>
    </source>
</evidence>
<keyword evidence="5" id="KW-0479">Metal-binding</keyword>
<dbReference type="Gene3D" id="3.30.1490.190">
    <property type="match status" value="1"/>
</dbReference>
<dbReference type="InterPro" id="IPR036390">
    <property type="entry name" value="WH_DNA-bd_sf"/>
</dbReference>
<keyword evidence="4" id="KW-0678">Repressor</keyword>
<dbReference type="GO" id="GO:0005737">
    <property type="term" value="C:cytoplasm"/>
    <property type="evidence" value="ECO:0007669"/>
    <property type="project" value="UniProtKB-SubCell"/>
</dbReference>
<reference evidence="11" key="1">
    <citation type="submission" date="2020-05" db="EMBL/GenBank/DDBJ databases">
        <authorList>
            <person name="Chiriac C."/>
            <person name="Salcher M."/>
            <person name="Ghai R."/>
            <person name="Kavagutti S V."/>
        </authorList>
    </citation>
    <scope>NUCLEOTIDE SEQUENCE</scope>
</reference>
<dbReference type="EMBL" id="CAEZXS010000158">
    <property type="protein sequence ID" value="CAB4707081.1"/>
    <property type="molecule type" value="Genomic_DNA"/>
</dbReference>
<dbReference type="EMBL" id="CAFBPW010000322">
    <property type="protein sequence ID" value="CAB5041326.1"/>
    <property type="molecule type" value="Genomic_DNA"/>
</dbReference>
<dbReference type="GO" id="GO:0000976">
    <property type="term" value="F:transcription cis-regulatory region binding"/>
    <property type="evidence" value="ECO:0007669"/>
    <property type="project" value="TreeGrafter"/>
</dbReference>
<accession>A0A6J6Q5J7</accession>
<evidence type="ECO:0000256" key="3">
    <source>
        <dbReference type="ARBA" id="ARBA00022490"/>
    </source>
</evidence>
<dbReference type="InterPro" id="IPR036388">
    <property type="entry name" value="WH-like_DNA-bd_sf"/>
</dbReference>
<sequence>MKFEDPPEIIGAGKLRKPSLTGANPRAGARTTERYATIDRRRFLTKSRIGAILIHMSDGVDQLLRENGLQVTAQRMAILRAVSAHPHATADELADDVRALIGTISRQAVYDTLSTLSDKNLIRRIQPAGSAARFEDRVGDNHHHMICRSCGITCDVDCAVGEVPCLTAKQDHGFEIDEAEVIYWGQCPTCRATKVTQLQAAPKAVPSEVQTATR</sequence>
<keyword evidence="7" id="KW-0408">Iron</keyword>
<dbReference type="GO" id="GO:0045892">
    <property type="term" value="P:negative regulation of DNA-templated transcription"/>
    <property type="evidence" value="ECO:0007669"/>
    <property type="project" value="TreeGrafter"/>
</dbReference>
<name>A0A6J6Q5J7_9ZZZZ</name>
<gene>
    <name evidence="11" type="ORF">UFOPK2582_01230</name>
    <name evidence="12" type="ORF">UFOPK4173_01951</name>
</gene>
<dbReference type="PANTHER" id="PTHR33202:SF18">
    <property type="entry name" value="TRANSCRIPTIONAL REGULATOR FURA"/>
    <property type="match status" value="1"/>
</dbReference>
<dbReference type="CDD" id="cd07153">
    <property type="entry name" value="Fur_like"/>
    <property type="match status" value="1"/>
</dbReference>
<evidence type="ECO:0000256" key="2">
    <source>
        <dbReference type="ARBA" id="ARBA00007957"/>
    </source>
</evidence>